<dbReference type="FunFam" id="1.50.10.10:FF:000033">
    <property type="entry name" value="alpha-1,2-Mannosidase"/>
    <property type="match status" value="1"/>
</dbReference>
<keyword evidence="4 11" id="KW-0479">Metal-binding</keyword>
<dbReference type="GO" id="GO:0005975">
    <property type="term" value="P:carbohydrate metabolic process"/>
    <property type="evidence" value="ECO:0007669"/>
    <property type="project" value="InterPro"/>
</dbReference>
<feature type="region of interest" description="Disordered" evidence="14">
    <location>
        <begin position="526"/>
        <end position="547"/>
    </location>
</feature>
<organism evidence="16 17">
    <name type="scientific">Talaromyces rugulosus</name>
    <name type="common">Penicillium rugulosum</name>
    <dbReference type="NCBI Taxonomy" id="121627"/>
    <lineage>
        <taxon>Eukaryota</taxon>
        <taxon>Fungi</taxon>
        <taxon>Dikarya</taxon>
        <taxon>Ascomycota</taxon>
        <taxon>Pezizomycotina</taxon>
        <taxon>Eurotiomycetes</taxon>
        <taxon>Eurotiomycetidae</taxon>
        <taxon>Eurotiales</taxon>
        <taxon>Trichocomaceae</taxon>
        <taxon>Talaromyces</taxon>
        <taxon>Talaromyces sect. Islandici</taxon>
    </lineage>
</organism>
<dbReference type="PANTHER" id="PTHR11742:SF55">
    <property type="entry name" value="ENDOPLASMIC RETICULUM MANNOSYL-OLIGOSACCHARIDE 1,2-ALPHA-MANNOSIDASE"/>
    <property type="match status" value="1"/>
</dbReference>
<evidence type="ECO:0000313" key="17">
    <source>
        <dbReference type="Proteomes" id="UP000509510"/>
    </source>
</evidence>
<evidence type="ECO:0000256" key="12">
    <source>
        <dbReference type="PIRSR" id="PIRSR601382-3"/>
    </source>
</evidence>
<proteinExistence type="inferred from homology"/>
<evidence type="ECO:0000256" key="4">
    <source>
        <dbReference type="ARBA" id="ARBA00022723"/>
    </source>
</evidence>
<evidence type="ECO:0000256" key="14">
    <source>
        <dbReference type="SAM" id="MobiDB-lite"/>
    </source>
</evidence>
<comment type="cofactor">
    <cofactor evidence="1 11">
        <name>Ca(2+)</name>
        <dbReference type="ChEBI" id="CHEBI:29108"/>
    </cofactor>
</comment>
<dbReference type="KEGG" id="trg:TRUGW13939_09818"/>
<feature type="binding site" evidence="11">
    <location>
        <position position="683"/>
    </location>
    <ligand>
        <name>Ca(2+)</name>
        <dbReference type="ChEBI" id="CHEBI:29108"/>
    </ligand>
</feature>
<dbReference type="Proteomes" id="UP000509510">
    <property type="component" value="Chromosome V"/>
</dbReference>
<dbReference type="EMBL" id="CP055902">
    <property type="protein sequence ID" value="QKX62657.1"/>
    <property type="molecule type" value="Genomic_DNA"/>
</dbReference>
<feature type="transmembrane region" description="Helical" evidence="15">
    <location>
        <begin position="94"/>
        <end position="114"/>
    </location>
</feature>
<dbReference type="OrthoDB" id="8118055at2759"/>
<evidence type="ECO:0000256" key="3">
    <source>
        <dbReference type="ARBA" id="ARBA00007658"/>
    </source>
</evidence>
<keyword evidence="13" id="KW-0326">Glycosidase</keyword>
<evidence type="ECO:0000313" key="16">
    <source>
        <dbReference type="EMBL" id="QKX62657.1"/>
    </source>
</evidence>
<dbReference type="GO" id="GO:0005783">
    <property type="term" value="C:endoplasmic reticulum"/>
    <property type="evidence" value="ECO:0007669"/>
    <property type="project" value="TreeGrafter"/>
</dbReference>
<dbReference type="Pfam" id="PF01532">
    <property type="entry name" value="Glyco_hydro_47"/>
    <property type="match status" value="1"/>
</dbReference>
<evidence type="ECO:0000256" key="2">
    <source>
        <dbReference type="ARBA" id="ARBA00004922"/>
    </source>
</evidence>
<dbReference type="GO" id="GO:0036503">
    <property type="term" value="P:ERAD pathway"/>
    <property type="evidence" value="ECO:0007669"/>
    <property type="project" value="UniProtKB-ARBA"/>
</dbReference>
<evidence type="ECO:0000256" key="8">
    <source>
        <dbReference type="ARBA" id="ARBA00047669"/>
    </source>
</evidence>
<feature type="region of interest" description="Disordered" evidence="14">
    <location>
        <begin position="1"/>
        <end position="21"/>
    </location>
</feature>
<evidence type="ECO:0000256" key="9">
    <source>
        <dbReference type="ARBA" id="ARBA00048605"/>
    </source>
</evidence>
<dbReference type="InterPro" id="IPR001382">
    <property type="entry name" value="Glyco_hydro_47"/>
</dbReference>
<dbReference type="Gene3D" id="1.50.10.10">
    <property type="match status" value="1"/>
</dbReference>
<keyword evidence="15" id="KW-1133">Transmembrane helix</keyword>
<comment type="similarity">
    <text evidence="3 13">Belongs to the glycosyl hydrolase 47 family.</text>
</comment>
<keyword evidence="7 12" id="KW-1015">Disulfide bond</keyword>
<evidence type="ECO:0000256" key="13">
    <source>
        <dbReference type="RuleBase" id="RU361193"/>
    </source>
</evidence>
<comment type="catalytic activity">
    <reaction evidence="9">
        <text>N(4)-(alpha-D-Man-(1-&gt;2)-alpha-D-Man-(1-&gt;2)-alpha-D-Man-(1-&gt;3)-[alpha-D-Man-(1-&gt;2)-alpha-D-Man-(1-&gt;3)-[alpha-D-Man-(1-&gt;2)-alpha-D-Man-(1-&gt;6)]-alpha-D-Man-(1-&gt;6)]-beta-D-Man-(1-&gt;4)-beta-D-GlcNAc-(1-&gt;4)-beta-D-GlcNAc)-L-asparaginyl-[protein] (N-glucan mannose isomer 9A1,2,3B1,2,3) + 4 H2O = N(4)-(alpha-D-Man-(1-&gt;3)-[alpha-D-Man-(1-&gt;3)-[alpha-D-Man-(1-&gt;6)]-alpha-D-Man-(1-&gt;6)]-beta-D-Man-(1-&gt;4)-beta-D-GlcNAc-(1-&gt;4)-beta-D-GlcNAc)-L-asparaginyl-[protein] (N-glucan mannose isomer 5A1,2) + 4 beta-D-mannose</text>
        <dbReference type="Rhea" id="RHEA:56008"/>
        <dbReference type="Rhea" id="RHEA-COMP:14356"/>
        <dbReference type="Rhea" id="RHEA-COMP:14367"/>
        <dbReference type="ChEBI" id="CHEBI:15377"/>
        <dbReference type="ChEBI" id="CHEBI:28563"/>
        <dbReference type="ChEBI" id="CHEBI:59087"/>
        <dbReference type="ChEBI" id="CHEBI:139493"/>
        <dbReference type="EC" id="3.2.1.113"/>
    </reaction>
</comment>
<dbReference type="GeneID" id="55997301"/>
<evidence type="ECO:0000256" key="15">
    <source>
        <dbReference type="SAM" id="Phobius"/>
    </source>
</evidence>
<dbReference type="RefSeq" id="XP_035348831.1">
    <property type="nucleotide sequence ID" value="XM_035492938.1"/>
</dbReference>
<dbReference type="GO" id="GO:0004571">
    <property type="term" value="F:mannosyl-oligosaccharide 1,2-alpha-mannosidase activity"/>
    <property type="evidence" value="ECO:0007669"/>
    <property type="project" value="UniProtKB-EC"/>
</dbReference>
<evidence type="ECO:0000256" key="5">
    <source>
        <dbReference type="ARBA" id="ARBA00022801"/>
    </source>
</evidence>
<protein>
    <recommendedName>
        <fullName evidence="13">alpha-1,2-Mannosidase</fullName>
        <ecNumber evidence="13">3.2.1.-</ecNumber>
    </recommendedName>
</protein>
<feature type="active site" description="Proton donor" evidence="10">
    <location>
        <position position="509"/>
    </location>
</feature>
<evidence type="ECO:0000256" key="1">
    <source>
        <dbReference type="ARBA" id="ARBA00001913"/>
    </source>
</evidence>
<dbReference type="SUPFAM" id="SSF48225">
    <property type="entry name" value="Seven-hairpin glycosidases"/>
    <property type="match status" value="1"/>
</dbReference>
<dbReference type="PANTHER" id="PTHR11742">
    <property type="entry name" value="MANNOSYL-OLIGOSACCHARIDE ALPHA-1,2-MANNOSIDASE-RELATED"/>
    <property type="match status" value="1"/>
</dbReference>
<keyword evidence="15" id="KW-0472">Membrane</keyword>
<sequence>MAGGAAFGHSSQNLHSQQGLDWRASSARSSGSLGSYGFSQSQTTANANHNNGGSISKINSFFGGKGSNRDLPVYKDKPYFKPRRTGSDKMKARFIYVMFALFVTTMLYVFWGGWGSVADIGPSSNVGEELWKWVQTLDEEETSTSKYVDWEERRERVKDAFTISWDSYETYGWGYDEYHPVSKKGRNMVEGGMGWIIVDALDTMILMNLTSRVQHARNWIHNSLRYDQDHDVNTFETTIRMLGGLLSAHYLSTNYPTLAPITDDDVGAPGEDLYIEKATDLADRLLGAFDSKSGIPYASINLNTSVGIPSHADGGASSTAEATTVQLEFKYLAKLTGEAEYWQIVENVMKVVDDQQQEDGLLPIFLYADSGEFRGDNIRLGSRGDSYYEYLIKQYLQTSKGEPIYKEMWDETIEGISKHLITYTKNGDMSLIAERPDGLHRPLLAKMDHLVCFMPGTIALGATEGQPLSVAKQSSTWSRRQDEEILLAKELAKTCWATYLATATGLAPEITYFRTENPPKMLSDVYPDSTLLGGGSSSSSPSSGQDLKLISAPLEDTEIWEQDIDIHPQDTHNLQRPETIESLLYMYRITGDEQYREWGWDMFKAFVKHTAVIQPVVDHPDPSSSAAASSKIVGFTSLSNGNFNPPVQRDNMESFWMAETLKYFYLLFSEPDFIPLQDVVLNTEAHIFPRFKMGGDLKTGWTRKPRVV</sequence>
<dbReference type="InterPro" id="IPR012341">
    <property type="entry name" value="6hp_glycosidase-like_sf"/>
</dbReference>
<comment type="catalytic activity">
    <reaction evidence="8">
        <text>N(4)-(alpha-D-Man-(1-&gt;2)-alpha-D-Man-(1-&gt;2)-alpha-D-Man-(1-&gt;3)-[alpha-D-Man-(1-&gt;3)-[alpha-D-Man-(1-&gt;2)-alpha-D-Man-(1-&gt;6)]-alpha-D-Man-(1-&gt;6)]-beta-D-Man-(1-&gt;4)-beta-D-GlcNAc-(1-&gt;4)-beta-D-GlcNAc)-L-asparaginyl-[protein] (N-glucan mannose isomer 8A1,2,3B1,3) + 3 H2O = N(4)-(alpha-D-Man-(1-&gt;3)-[alpha-D-Man-(1-&gt;3)-[alpha-D-Man-(1-&gt;6)]-alpha-D-Man-(1-&gt;6)]-beta-D-Man-(1-&gt;4)-beta-D-GlcNAc-(1-&gt;4)-beta-D-GlcNAc)-L-asparaginyl-[protein] (N-glucan mannose isomer 5A1,2) + 3 beta-D-mannose</text>
        <dbReference type="Rhea" id="RHEA:56028"/>
        <dbReference type="Rhea" id="RHEA-COMP:14358"/>
        <dbReference type="Rhea" id="RHEA-COMP:14367"/>
        <dbReference type="ChEBI" id="CHEBI:15377"/>
        <dbReference type="ChEBI" id="CHEBI:28563"/>
        <dbReference type="ChEBI" id="CHEBI:59087"/>
        <dbReference type="ChEBI" id="CHEBI:60628"/>
        <dbReference type="EC" id="3.2.1.113"/>
    </reaction>
</comment>
<evidence type="ECO:0000256" key="11">
    <source>
        <dbReference type="PIRSR" id="PIRSR601382-2"/>
    </source>
</evidence>
<keyword evidence="17" id="KW-1185">Reference proteome</keyword>
<dbReference type="AlphaFoldDB" id="A0A7H8R968"/>
<dbReference type="GO" id="GO:0005509">
    <property type="term" value="F:calcium ion binding"/>
    <property type="evidence" value="ECO:0007669"/>
    <property type="project" value="InterPro"/>
</dbReference>
<dbReference type="UniPathway" id="UPA00378"/>
<feature type="active site" evidence="10">
    <location>
        <position position="385"/>
    </location>
</feature>
<dbReference type="InterPro" id="IPR036026">
    <property type="entry name" value="Seven-hairpin_glycosidases"/>
</dbReference>
<dbReference type="EC" id="3.2.1.-" evidence="13"/>
<reference evidence="17" key="1">
    <citation type="submission" date="2020-06" db="EMBL/GenBank/DDBJ databases">
        <title>A chromosome-scale genome assembly of Talaromyces rugulosus W13939.</title>
        <authorList>
            <person name="Wang B."/>
            <person name="Guo L."/>
            <person name="Ye K."/>
            <person name="Wang L."/>
        </authorList>
    </citation>
    <scope>NUCLEOTIDE SEQUENCE [LARGE SCALE GENOMIC DNA]</scope>
    <source>
        <strain evidence="17">W13939</strain>
    </source>
</reference>
<feature type="active site" evidence="10">
    <location>
        <position position="578"/>
    </location>
</feature>
<feature type="disulfide bond" evidence="12">
    <location>
        <begin position="452"/>
        <end position="495"/>
    </location>
</feature>
<dbReference type="PRINTS" id="PR00747">
    <property type="entry name" value="GLYHDRLASE47"/>
</dbReference>
<evidence type="ECO:0000256" key="6">
    <source>
        <dbReference type="ARBA" id="ARBA00022837"/>
    </source>
</evidence>
<keyword evidence="5 13" id="KW-0378">Hydrolase</keyword>
<comment type="pathway">
    <text evidence="2">Protein modification; protein glycosylation.</text>
</comment>
<keyword evidence="6 11" id="KW-0106">Calcium</keyword>
<feature type="compositionally biased region" description="Polar residues" evidence="14">
    <location>
        <begin position="9"/>
        <end position="19"/>
    </location>
</feature>
<dbReference type="GO" id="GO:0016020">
    <property type="term" value="C:membrane"/>
    <property type="evidence" value="ECO:0007669"/>
    <property type="project" value="InterPro"/>
</dbReference>
<feature type="active site" description="Proton donor" evidence="10">
    <location>
        <position position="236"/>
    </location>
</feature>
<evidence type="ECO:0000256" key="10">
    <source>
        <dbReference type="PIRSR" id="PIRSR601382-1"/>
    </source>
</evidence>
<accession>A0A7H8R968</accession>
<name>A0A7H8R968_TALRU</name>
<keyword evidence="15" id="KW-0812">Transmembrane</keyword>
<evidence type="ECO:0000256" key="7">
    <source>
        <dbReference type="ARBA" id="ARBA00023157"/>
    </source>
</evidence>
<dbReference type="InterPro" id="IPR050749">
    <property type="entry name" value="Glycosyl_Hydrolase_47"/>
</dbReference>
<gene>
    <name evidence="16" type="ORF">TRUGW13939_09818</name>
</gene>